<name>A0A9X3D5V7_9ACTN</name>
<proteinExistence type="predicted"/>
<evidence type="ECO:0000256" key="1">
    <source>
        <dbReference type="SAM" id="SignalP"/>
    </source>
</evidence>
<sequence length="547" mass="60164">MRITRRRLLQLAAGAVPAAVVGCALPARDVTEPNDPTRILDLDGTQASLDRVDGISMIRNQVAGGVGGPAQVANSTVPRPAATGWRFSPTDAMVADELPTLTEFGLMVVVDARSGATGTICALTDARNNELRVVLAAPDTLAVWSRTTELMRIRDPSITLRPCAFAMTFDSSRTAYGFLNGAYVASFTDRIGLQAVRRLSLGADGDNRSFAGVLHQLRYWDHAVSGTTLRRNFDSLGARWEVGIVPLIGGRVSAAAPVPTGLKGSSVVPRATDIVNGSAWQNFWSRWDWPWVRESIDLAIEVGSRSIRIIGDVGAVLLGRIDAATYLRRLDQLLTYCRRRGLTVYYCLLDLRHTPLDRLGEVESMARTIARGLSRHPNVVAVDLCNEVSVIYPQLPEPVAFGFIARWASTIRSETNLPLSVSDIHTGQLIDKITDRAAMSRWREVVDFFDIHVYRPPMIRAGSNFLAPYELATDVPLVFGEAGASRDEDADRVGVYRSIENLANSSDRVRGVYQWGLINDEYGLMTENGRVRQDDVIAVWRSFEPRN</sequence>
<dbReference type="AlphaFoldDB" id="A0A9X3D5V7"/>
<dbReference type="Proteomes" id="UP001143347">
    <property type="component" value="Unassembled WGS sequence"/>
</dbReference>
<comment type="caution">
    <text evidence="2">The sequence shown here is derived from an EMBL/GenBank/DDBJ whole genome shotgun (WGS) entry which is preliminary data.</text>
</comment>
<dbReference type="SUPFAM" id="SSF51445">
    <property type="entry name" value="(Trans)glycosidases"/>
    <property type="match status" value="1"/>
</dbReference>
<dbReference type="InterPro" id="IPR006311">
    <property type="entry name" value="TAT_signal"/>
</dbReference>
<dbReference type="RefSeq" id="WP_266062475.1">
    <property type="nucleotide sequence ID" value="NZ_JAPKFM010000015.1"/>
</dbReference>
<evidence type="ECO:0008006" key="4">
    <source>
        <dbReference type="Google" id="ProtNLM"/>
    </source>
</evidence>
<reference evidence="2" key="1">
    <citation type="submission" date="2022-10" db="EMBL/GenBank/DDBJ databases">
        <title>WGS of marine actinomycetes from Thailand.</title>
        <authorList>
            <person name="Thawai C."/>
        </authorList>
    </citation>
    <scope>NUCLEOTIDE SEQUENCE</scope>
    <source>
        <strain evidence="2">SW21</strain>
    </source>
</reference>
<dbReference type="EMBL" id="JAPKFM010000015">
    <property type="protein sequence ID" value="MCX2965350.1"/>
    <property type="molecule type" value="Genomic_DNA"/>
</dbReference>
<accession>A0A9X3D5V7</accession>
<dbReference type="Gene3D" id="2.60.120.200">
    <property type="match status" value="1"/>
</dbReference>
<keyword evidence="1" id="KW-0732">Signal</keyword>
<protein>
    <recommendedName>
        <fullName evidence="4">Glycoside hydrolase family 5 domain-containing protein</fullName>
    </recommendedName>
</protein>
<feature type="signal peptide" evidence="1">
    <location>
        <begin position="1"/>
        <end position="18"/>
    </location>
</feature>
<feature type="chain" id="PRO_5040772366" description="Glycoside hydrolase family 5 domain-containing protein" evidence="1">
    <location>
        <begin position="19"/>
        <end position="547"/>
    </location>
</feature>
<dbReference type="PROSITE" id="PS51318">
    <property type="entry name" value="TAT"/>
    <property type="match status" value="1"/>
</dbReference>
<dbReference type="SUPFAM" id="SSF49899">
    <property type="entry name" value="Concanavalin A-like lectins/glucanases"/>
    <property type="match status" value="1"/>
</dbReference>
<dbReference type="InterPro" id="IPR017853">
    <property type="entry name" value="GH"/>
</dbReference>
<dbReference type="Gene3D" id="3.20.20.80">
    <property type="entry name" value="Glycosidases"/>
    <property type="match status" value="1"/>
</dbReference>
<dbReference type="PROSITE" id="PS51257">
    <property type="entry name" value="PROKAR_LIPOPROTEIN"/>
    <property type="match status" value="1"/>
</dbReference>
<gene>
    <name evidence="2" type="ORF">OSB52_14735</name>
</gene>
<organism evidence="2 3">
    <name type="scientific">Gordonia aquimaris</name>
    <dbReference type="NCBI Taxonomy" id="2984863"/>
    <lineage>
        <taxon>Bacteria</taxon>
        <taxon>Bacillati</taxon>
        <taxon>Actinomycetota</taxon>
        <taxon>Actinomycetes</taxon>
        <taxon>Mycobacteriales</taxon>
        <taxon>Gordoniaceae</taxon>
        <taxon>Gordonia</taxon>
    </lineage>
</organism>
<evidence type="ECO:0000313" key="2">
    <source>
        <dbReference type="EMBL" id="MCX2965350.1"/>
    </source>
</evidence>
<dbReference type="InterPro" id="IPR013320">
    <property type="entry name" value="ConA-like_dom_sf"/>
</dbReference>
<keyword evidence="3" id="KW-1185">Reference proteome</keyword>
<evidence type="ECO:0000313" key="3">
    <source>
        <dbReference type="Proteomes" id="UP001143347"/>
    </source>
</evidence>